<evidence type="ECO:0000313" key="3">
    <source>
        <dbReference type="Proteomes" id="UP000030745"/>
    </source>
</evidence>
<gene>
    <name evidence="2" type="ORF">SPRG_12948</name>
</gene>
<accession>A0A067C322</accession>
<reference evidence="2 3" key="1">
    <citation type="journal article" date="2013" name="PLoS Genet.">
        <title>Distinctive expansion of potential virulence genes in the genome of the oomycete fish pathogen Saprolegnia parasitica.</title>
        <authorList>
            <person name="Jiang R.H."/>
            <person name="de Bruijn I."/>
            <person name="Haas B.J."/>
            <person name="Belmonte R."/>
            <person name="Lobach L."/>
            <person name="Christie J."/>
            <person name="van den Ackerveken G."/>
            <person name="Bottin A."/>
            <person name="Bulone V."/>
            <person name="Diaz-Moreno S.M."/>
            <person name="Dumas B."/>
            <person name="Fan L."/>
            <person name="Gaulin E."/>
            <person name="Govers F."/>
            <person name="Grenville-Briggs L.J."/>
            <person name="Horner N.R."/>
            <person name="Levin J.Z."/>
            <person name="Mammella M."/>
            <person name="Meijer H.J."/>
            <person name="Morris P."/>
            <person name="Nusbaum C."/>
            <person name="Oome S."/>
            <person name="Phillips A.J."/>
            <person name="van Rooyen D."/>
            <person name="Rzeszutek E."/>
            <person name="Saraiva M."/>
            <person name="Secombes C.J."/>
            <person name="Seidl M.F."/>
            <person name="Snel B."/>
            <person name="Stassen J.H."/>
            <person name="Sykes S."/>
            <person name="Tripathy S."/>
            <person name="van den Berg H."/>
            <person name="Vega-Arreguin J.C."/>
            <person name="Wawra S."/>
            <person name="Young S.K."/>
            <person name="Zeng Q."/>
            <person name="Dieguez-Uribeondo J."/>
            <person name="Russ C."/>
            <person name="Tyler B.M."/>
            <person name="van West P."/>
        </authorList>
    </citation>
    <scope>NUCLEOTIDE SEQUENCE [LARGE SCALE GENOMIC DNA]</scope>
    <source>
        <strain evidence="2 3">CBS 223.65</strain>
    </source>
</reference>
<evidence type="ECO:0000313" key="2">
    <source>
        <dbReference type="EMBL" id="KDO21167.1"/>
    </source>
</evidence>
<dbReference type="KEGG" id="spar:SPRG_12948"/>
<dbReference type="Proteomes" id="UP000030745">
    <property type="component" value="Unassembled WGS sequence"/>
</dbReference>
<keyword evidence="3" id="KW-1185">Reference proteome</keyword>
<name>A0A067C322_SAPPC</name>
<feature type="region of interest" description="Disordered" evidence="1">
    <location>
        <begin position="168"/>
        <end position="189"/>
    </location>
</feature>
<sequence>MDNMHITNDADKAAIERELNAVVDQSLAKRASDASSPYWHYCQASKTGNKLKRIAERLQHRTTDSTTSIPVTRPNQRRRSSALRMRNAASSGARAITLDTTKLAQRPPVATRRTTEPVDTVEPEPTLDTIAQRLRVVEASIAALPTYVTALQTTMQQLHADLARLRTSSKPDATELPPLHVSPLSPAMR</sequence>
<dbReference type="AlphaFoldDB" id="A0A067C322"/>
<protein>
    <submittedName>
        <fullName evidence="2">Uncharacterized protein</fullName>
    </submittedName>
</protein>
<dbReference type="GeneID" id="24134862"/>
<evidence type="ECO:0000256" key="1">
    <source>
        <dbReference type="SAM" id="MobiDB-lite"/>
    </source>
</evidence>
<dbReference type="VEuPathDB" id="FungiDB:SPRG_12948"/>
<dbReference type="RefSeq" id="XP_012208164.1">
    <property type="nucleotide sequence ID" value="XM_012352774.1"/>
</dbReference>
<dbReference type="EMBL" id="KK583294">
    <property type="protein sequence ID" value="KDO21167.1"/>
    <property type="molecule type" value="Genomic_DNA"/>
</dbReference>
<proteinExistence type="predicted"/>
<organism evidence="2 3">
    <name type="scientific">Saprolegnia parasitica (strain CBS 223.65)</name>
    <dbReference type="NCBI Taxonomy" id="695850"/>
    <lineage>
        <taxon>Eukaryota</taxon>
        <taxon>Sar</taxon>
        <taxon>Stramenopiles</taxon>
        <taxon>Oomycota</taxon>
        <taxon>Saprolegniomycetes</taxon>
        <taxon>Saprolegniales</taxon>
        <taxon>Saprolegniaceae</taxon>
        <taxon>Saprolegnia</taxon>
    </lineage>
</organism>